<dbReference type="Proteomes" id="UP000286287">
    <property type="component" value="Unassembled WGS sequence"/>
</dbReference>
<dbReference type="RefSeq" id="WP_119760821.1">
    <property type="nucleotide sequence ID" value="NZ_QYUJ01000008.1"/>
</dbReference>
<dbReference type="EMBL" id="QYUJ01000008">
    <property type="protein sequence ID" value="RJF74899.1"/>
    <property type="molecule type" value="Genomic_DNA"/>
</dbReference>
<organism evidence="1 2">
    <name type="scientific">Deinococcus cavernae</name>
    <dbReference type="NCBI Taxonomy" id="2320857"/>
    <lineage>
        <taxon>Bacteria</taxon>
        <taxon>Thermotogati</taxon>
        <taxon>Deinococcota</taxon>
        <taxon>Deinococci</taxon>
        <taxon>Deinococcales</taxon>
        <taxon>Deinococcaceae</taxon>
        <taxon>Deinococcus</taxon>
    </lineage>
</organism>
<name>A0A418VFL3_9DEIO</name>
<accession>A0A418VFL3</accession>
<protein>
    <submittedName>
        <fullName evidence="1">Uncharacterized protein</fullName>
    </submittedName>
</protein>
<keyword evidence="2" id="KW-1185">Reference proteome</keyword>
<evidence type="ECO:0000313" key="1">
    <source>
        <dbReference type="EMBL" id="RJF74899.1"/>
    </source>
</evidence>
<reference evidence="1 2" key="1">
    <citation type="submission" date="2018-09" db="EMBL/GenBank/DDBJ databases">
        <authorList>
            <person name="Zhu H."/>
        </authorList>
    </citation>
    <scope>NUCLEOTIDE SEQUENCE [LARGE SCALE GENOMIC DNA]</scope>
    <source>
        <strain evidence="1 2">K2S05-167</strain>
    </source>
</reference>
<sequence>MSLETRIKEGFERAAQVIKARLPATRDLSATLNGLANNQAGSFQLANSHAPAEVLKVTASHAVDVCLYLTDADRTADLSRLQGAPDTAPNVPVIGQWRTSAVVLSVAGVARAVNVTTVYGTVVNRSGSTQDVTMTIKVEDR</sequence>
<evidence type="ECO:0000313" key="2">
    <source>
        <dbReference type="Proteomes" id="UP000286287"/>
    </source>
</evidence>
<dbReference type="AlphaFoldDB" id="A0A418VFL3"/>
<proteinExistence type="predicted"/>
<comment type="caution">
    <text evidence="1">The sequence shown here is derived from an EMBL/GenBank/DDBJ whole genome shotgun (WGS) entry which is preliminary data.</text>
</comment>
<gene>
    <name evidence="1" type="ORF">D3875_02580</name>
</gene>